<evidence type="ECO:0000313" key="2">
    <source>
        <dbReference type="EMBL" id="GAA0156934.1"/>
    </source>
</evidence>
<protein>
    <submittedName>
        <fullName evidence="2">Uncharacterized protein</fullName>
    </submittedName>
</protein>
<organism evidence="2 3">
    <name type="scientific">Lithospermum erythrorhizon</name>
    <name type="common">Purple gromwell</name>
    <name type="synonym">Lithospermum officinale var. erythrorhizon</name>
    <dbReference type="NCBI Taxonomy" id="34254"/>
    <lineage>
        <taxon>Eukaryota</taxon>
        <taxon>Viridiplantae</taxon>
        <taxon>Streptophyta</taxon>
        <taxon>Embryophyta</taxon>
        <taxon>Tracheophyta</taxon>
        <taxon>Spermatophyta</taxon>
        <taxon>Magnoliopsida</taxon>
        <taxon>eudicotyledons</taxon>
        <taxon>Gunneridae</taxon>
        <taxon>Pentapetalae</taxon>
        <taxon>asterids</taxon>
        <taxon>lamiids</taxon>
        <taxon>Boraginales</taxon>
        <taxon>Boraginaceae</taxon>
        <taxon>Boraginoideae</taxon>
        <taxon>Lithospermeae</taxon>
        <taxon>Lithospermum</taxon>
    </lineage>
</organism>
<proteinExistence type="predicted"/>
<gene>
    <name evidence="2" type="ORF">LIER_38371</name>
</gene>
<name>A0AAV3PYP1_LITER</name>
<keyword evidence="3" id="KW-1185">Reference proteome</keyword>
<sequence>MQVFVQLINLYEWMNGIRSIVPSTPGAQPTALPQEGPSPKTPEAQPCTTRSSSTTKEEEEDKLQPAHVYDNKEEVQAKSEPE</sequence>
<reference evidence="2 3" key="1">
    <citation type="submission" date="2024-01" db="EMBL/GenBank/DDBJ databases">
        <title>The complete chloroplast genome sequence of Lithospermum erythrorhizon: insights into the phylogenetic relationship among Boraginaceae species and the maternal lineages of purple gromwells.</title>
        <authorList>
            <person name="Okada T."/>
            <person name="Watanabe K."/>
        </authorList>
    </citation>
    <scope>NUCLEOTIDE SEQUENCE [LARGE SCALE GENOMIC DNA]</scope>
</reference>
<dbReference type="AlphaFoldDB" id="A0AAV3PYP1"/>
<evidence type="ECO:0000256" key="1">
    <source>
        <dbReference type="SAM" id="MobiDB-lite"/>
    </source>
</evidence>
<dbReference type="Proteomes" id="UP001454036">
    <property type="component" value="Unassembled WGS sequence"/>
</dbReference>
<comment type="caution">
    <text evidence="2">The sequence shown here is derived from an EMBL/GenBank/DDBJ whole genome shotgun (WGS) entry which is preliminary data.</text>
</comment>
<accession>A0AAV3PYP1</accession>
<feature type="region of interest" description="Disordered" evidence="1">
    <location>
        <begin position="21"/>
        <end position="82"/>
    </location>
</feature>
<dbReference type="EMBL" id="BAABME010019360">
    <property type="protein sequence ID" value="GAA0156934.1"/>
    <property type="molecule type" value="Genomic_DNA"/>
</dbReference>
<feature type="compositionally biased region" description="Basic and acidic residues" evidence="1">
    <location>
        <begin position="69"/>
        <end position="82"/>
    </location>
</feature>
<evidence type="ECO:0000313" key="3">
    <source>
        <dbReference type="Proteomes" id="UP001454036"/>
    </source>
</evidence>